<dbReference type="AlphaFoldDB" id="A0A6N8CV09"/>
<dbReference type="EMBL" id="WNHB01000033">
    <property type="protein sequence ID" value="MTT33247.1"/>
    <property type="molecule type" value="Genomic_DNA"/>
</dbReference>
<sequence length="328" mass="37832">MDSGTHVVMGLGIAGLSTLDPVMSQSTATFHAVMIGTLVGSVIPDIDTVLKLKNNAVYIRNHRGITHSIPATLLWPCLITVILNYFFPSSFFLHVFLWTLFSVFLHVFVDIFNAYGTQAIRPISKKWVALCIIPIFDPVIFGLHFIGLTFWYFTDHAGVIFLTVYMLLIVYYLLRTYQYRQAKKALIKELPDLIEIYLSPNIRMYSYHFAAKSEDQFYVGKLDGKAVFIIDQFDRPPVPSNDLVLSAKQDKNIRAFLSFSPIYRWEIQSFDYGYELRFIDLRYYVPGHYPFVAVALLSKDLKIESSYTGWIFSEKKLRKKLIAQTHMK</sequence>
<dbReference type="GO" id="GO:0016787">
    <property type="term" value="F:hydrolase activity"/>
    <property type="evidence" value="ECO:0007669"/>
    <property type="project" value="UniProtKB-KW"/>
</dbReference>
<feature type="transmembrane region" description="Helical" evidence="1">
    <location>
        <begin position="28"/>
        <end position="46"/>
    </location>
</feature>
<feature type="transmembrane region" description="Helical" evidence="1">
    <location>
        <begin position="127"/>
        <end position="151"/>
    </location>
</feature>
<keyword evidence="1" id="KW-0472">Membrane</keyword>
<keyword evidence="1" id="KW-1133">Transmembrane helix</keyword>
<feature type="transmembrane region" description="Helical" evidence="1">
    <location>
        <begin position="157"/>
        <end position="174"/>
    </location>
</feature>
<dbReference type="PANTHER" id="PTHR40031">
    <property type="entry name" value="HYPOTHETICAL MEMBRANE SPANNING PROTEIN"/>
    <property type="match status" value="1"/>
</dbReference>
<organism evidence="2 3">
    <name type="scientific">Terrilactibacillus tamarindi</name>
    <dbReference type="NCBI Taxonomy" id="2599694"/>
    <lineage>
        <taxon>Bacteria</taxon>
        <taxon>Bacillati</taxon>
        <taxon>Bacillota</taxon>
        <taxon>Bacilli</taxon>
        <taxon>Bacillales</taxon>
        <taxon>Bacillaceae</taxon>
        <taxon>Terrilactibacillus</taxon>
    </lineage>
</organism>
<comment type="caution">
    <text evidence="2">The sequence shown here is derived from an EMBL/GenBank/DDBJ whole genome shotgun (WGS) entry which is preliminary data.</text>
</comment>
<accession>A0A6N8CV09</accession>
<dbReference type="Proteomes" id="UP000440978">
    <property type="component" value="Unassembled WGS sequence"/>
</dbReference>
<keyword evidence="2" id="KW-0378">Hydrolase</keyword>
<evidence type="ECO:0000313" key="3">
    <source>
        <dbReference type="Proteomes" id="UP000440978"/>
    </source>
</evidence>
<name>A0A6N8CV09_9BACI</name>
<dbReference type="PANTHER" id="PTHR40031:SF1">
    <property type="entry name" value="MEMBRANE-BOUND METAL-DEPENDENT HYDROLASE"/>
    <property type="match status" value="1"/>
</dbReference>
<dbReference type="Pfam" id="PF04307">
    <property type="entry name" value="YdjM"/>
    <property type="match status" value="1"/>
</dbReference>
<feature type="transmembrane region" description="Helical" evidence="1">
    <location>
        <begin position="67"/>
        <end position="87"/>
    </location>
</feature>
<feature type="transmembrane region" description="Helical" evidence="1">
    <location>
        <begin position="93"/>
        <end position="115"/>
    </location>
</feature>
<protein>
    <submittedName>
        <fullName evidence="2">Metal-dependent hydrolase</fullName>
    </submittedName>
</protein>
<keyword evidence="1" id="KW-0812">Transmembrane</keyword>
<keyword evidence="3" id="KW-1185">Reference proteome</keyword>
<dbReference type="RefSeq" id="WP_155221197.1">
    <property type="nucleotide sequence ID" value="NZ_WNHB01000033.1"/>
</dbReference>
<gene>
    <name evidence="2" type="ORF">GMB86_14705</name>
</gene>
<proteinExistence type="predicted"/>
<dbReference type="InterPro" id="IPR053170">
    <property type="entry name" value="Transcription_regulator"/>
</dbReference>
<dbReference type="InterPro" id="IPR007404">
    <property type="entry name" value="YdjM-like"/>
</dbReference>
<dbReference type="OrthoDB" id="110250at2"/>
<reference evidence="2 3" key="1">
    <citation type="submission" date="2019-11" db="EMBL/GenBank/DDBJ databases">
        <title>Terrilactibacillus tamarindus sp. nov. BCM23-1 isolated from bark of Tamarindus indica.</title>
        <authorList>
            <person name="Kingkaew E."/>
            <person name="Tanasupawat S."/>
        </authorList>
    </citation>
    <scope>NUCLEOTIDE SEQUENCE [LARGE SCALE GENOMIC DNA]</scope>
    <source>
        <strain evidence="2 3">BCM23-1</strain>
    </source>
</reference>
<evidence type="ECO:0000313" key="2">
    <source>
        <dbReference type="EMBL" id="MTT33247.1"/>
    </source>
</evidence>
<evidence type="ECO:0000256" key="1">
    <source>
        <dbReference type="SAM" id="Phobius"/>
    </source>
</evidence>